<organism evidence="1">
    <name type="scientific">Rhipicephalus zambeziensis</name>
    <dbReference type="NCBI Taxonomy" id="60191"/>
    <lineage>
        <taxon>Eukaryota</taxon>
        <taxon>Metazoa</taxon>
        <taxon>Ecdysozoa</taxon>
        <taxon>Arthropoda</taxon>
        <taxon>Chelicerata</taxon>
        <taxon>Arachnida</taxon>
        <taxon>Acari</taxon>
        <taxon>Parasitiformes</taxon>
        <taxon>Ixodida</taxon>
        <taxon>Ixodoidea</taxon>
        <taxon>Ixodidae</taxon>
        <taxon>Rhipicephalinae</taxon>
        <taxon>Rhipicephalus</taxon>
        <taxon>Rhipicephalus</taxon>
    </lineage>
</organism>
<reference evidence="1" key="1">
    <citation type="journal article" date="2017" name="Parasit. Vectors">
        <title>Sialotranscriptomics of Rhipicephalus zambeziensis reveals intricate expression profiles of secretory proteins and suggests tight temporal transcriptional regulation during blood-feeding.</title>
        <authorList>
            <person name="de Castro M.H."/>
            <person name="de Klerk D."/>
            <person name="Pienaar R."/>
            <person name="Rees D.J.G."/>
            <person name="Mans B.J."/>
        </authorList>
    </citation>
    <scope>NUCLEOTIDE SEQUENCE</scope>
    <source>
        <tissue evidence="1">Salivary glands</tissue>
    </source>
</reference>
<dbReference type="AlphaFoldDB" id="A0A224YDL4"/>
<evidence type="ECO:0000313" key="1">
    <source>
        <dbReference type="EMBL" id="MAA12074.1"/>
    </source>
</evidence>
<proteinExistence type="predicted"/>
<protein>
    <submittedName>
        <fullName evidence="1">Evasin</fullName>
    </submittedName>
</protein>
<name>A0A224YDL4_9ACAR</name>
<sequence>MTNEDDVTDYYDYNYNETMNFDAYTPRKDVTPPSLNLSGLPWEYVADYPEPCFVQALETSFGKIAVGCAKDCLGDDTQQTQILNNCTPCIDPYIIFVLEGKQRKTLALLNTVQHFRKTVYGRLRGDELRVHGHTTIVAT</sequence>
<accession>A0A224YDL4</accession>
<dbReference type="EMBL" id="GFPF01000928">
    <property type="protein sequence ID" value="MAA12074.1"/>
    <property type="molecule type" value="Transcribed_RNA"/>
</dbReference>